<gene>
    <name evidence="1" type="ORF">UFOVP102_41</name>
</gene>
<protein>
    <submittedName>
        <fullName evidence="1">Uncharacterized protein</fullName>
    </submittedName>
</protein>
<organism evidence="1">
    <name type="scientific">uncultured Caudovirales phage</name>
    <dbReference type="NCBI Taxonomy" id="2100421"/>
    <lineage>
        <taxon>Viruses</taxon>
        <taxon>Duplodnaviria</taxon>
        <taxon>Heunggongvirae</taxon>
        <taxon>Uroviricota</taxon>
        <taxon>Caudoviricetes</taxon>
        <taxon>Peduoviridae</taxon>
        <taxon>Maltschvirus</taxon>
        <taxon>Maltschvirus maltsch</taxon>
    </lineage>
</organism>
<evidence type="ECO:0000313" key="1">
    <source>
        <dbReference type="EMBL" id="CAB4128473.1"/>
    </source>
</evidence>
<reference evidence="1" key="1">
    <citation type="submission" date="2020-04" db="EMBL/GenBank/DDBJ databases">
        <authorList>
            <person name="Chiriac C."/>
            <person name="Salcher M."/>
            <person name="Ghai R."/>
            <person name="Kavagutti S V."/>
        </authorList>
    </citation>
    <scope>NUCLEOTIDE SEQUENCE</scope>
</reference>
<sequence>MADYITDGKIGIDLTATYASTSAGSTTLFPVTPGTRVNTSNNGVYIFARAESDISAYDAVIMSTYADSASSTPVLRAVPITTTNAAALGYNMVGFAQTAITSSYYGWIGLNGVLKVNLLIACQPKVPLYTTSTAGKLDDATVSAGYIQGIVANTSATSASAPYCVVNNAGLMTSNPV</sequence>
<proteinExistence type="predicted"/>
<dbReference type="EMBL" id="LR796228">
    <property type="protein sequence ID" value="CAB4128473.1"/>
    <property type="molecule type" value="Genomic_DNA"/>
</dbReference>
<name>A0A6J5L546_9CAUD</name>
<accession>A0A6J5L546</accession>